<dbReference type="SUPFAM" id="SSF51735">
    <property type="entry name" value="NAD(P)-binding Rossmann-fold domains"/>
    <property type="match status" value="1"/>
</dbReference>
<dbReference type="PANTHER" id="PTHR43775:SF37">
    <property type="entry name" value="SI:DKEY-61P9.11"/>
    <property type="match status" value="1"/>
</dbReference>
<dbReference type="Gene3D" id="3.40.50.720">
    <property type="entry name" value="NAD(P)-binding Rossmann-like Domain"/>
    <property type="match status" value="1"/>
</dbReference>
<dbReference type="Proteomes" id="UP001196413">
    <property type="component" value="Unassembled WGS sequence"/>
</dbReference>
<keyword evidence="7" id="KW-1185">Reference proteome</keyword>
<dbReference type="PROSITE" id="PS50075">
    <property type="entry name" value="CARRIER"/>
    <property type="match status" value="2"/>
</dbReference>
<dbReference type="InterPro" id="IPR057326">
    <property type="entry name" value="KR_dom"/>
</dbReference>
<dbReference type="GO" id="GO:0006633">
    <property type="term" value="P:fatty acid biosynthetic process"/>
    <property type="evidence" value="ECO:0007669"/>
    <property type="project" value="TreeGrafter"/>
</dbReference>
<feature type="domain" description="Ketosynthase family 3 (KS3)" evidence="5">
    <location>
        <begin position="1"/>
        <end position="148"/>
    </location>
</feature>
<dbReference type="SMART" id="SM00822">
    <property type="entry name" value="PKS_KR"/>
    <property type="match status" value="1"/>
</dbReference>
<dbReference type="Pfam" id="PF00501">
    <property type="entry name" value="AMP-binding"/>
    <property type="match status" value="1"/>
</dbReference>
<dbReference type="Pfam" id="PF00668">
    <property type="entry name" value="Condensation"/>
    <property type="match status" value="1"/>
</dbReference>
<dbReference type="Gene3D" id="3.30.300.30">
    <property type="match status" value="1"/>
</dbReference>
<dbReference type="Gene3D" id="3.30.559.30">
    <property type="entry name" value="Nonribosomal peptide synthetase, condensation domain"/>
    <property type="match status" value="1"/>
</dbReference>
<dbReference type="Pfam" id="PF16197">
    <property type="entry name" value="KAsynt_C_assoc"/>
    <property type="match status" value="1"/>
</dbReference>
<dbReference type="SUPFAM" id="SSF52777">
    <property type="entry name" value="CoA-dependent acyltransferases"/>
    <property type="match status" value="2"/>
</dbReference>
<dbReference type="GO" id="GO:0004312">
    <property type="term" value="F:fatty acid synthase activity"/>
    <property type="evidence" value="ECO:0007669"/>
    <property type="project" value="TreeGrafter"/>
</dbReference>
<feature type="domain" description="Carrier" evidence="4">
    <location>
        <begin position="1008"/>
        <end position="1086"/>
    </location>
</feature>
<dbReference type="InterPro" id="IPR014031">
    <property type="entry name" value="Ketoacyl_synth_C"/>
</dbReference>
<feature type="domain" description="Carrier" evidence="4">
    <location>
        <begin position="2005"/>
        <end position="2079"/>
    </location>
</feature>
<dbReference type="InterPro" id="IPR001242">
    <property type="entry name" value="Condensation_dom"/>
</dbReference>
<keyword evidence="2" id="KW-0597">Phosphoprotein</keyword>
<evidence type="ECO:0000313" key="6">
    <source>
        <dbReference type="EMBL" id="KAJ1359667.1"/>
    </source>
</evidence>
<dbReference type="PROSITE" id="PS52004">
    <property type="entry name" value="KS3_2"/>
    <property type="match status" value="1"/>
</dbReference>
<reference evidence="6" key="1">
    <citation type="submission" date="2021-06" db="EMBL/GenBank/DDBJ databases">
        <title>Parelaphostrongylus tenuis whole genome reference sequence.</title>
        <authorList>
            <person name="Garwood T.J."/>
            <person name="Larsen P.A."/>
            <person name="Fountain-Jones N.M."/>
            <person name="Garbe J.R."/>
            <person name="Macchietto M.G."/>
            <person name="Kania S.A."/>
            <person name="Gerhold R.W."/>
            <person name="Richards J.E."/>
            <person name="Wolf T.M."/>
        </authorList>
    </citation>
    <scope>NUCLEOTIDE SEQUENCE</scope>
    <source>
        <strain evidence="6">MNPRO001-30</strain>
        <tissue evidence="6">Meninges</tissue>
    </source>
</reference>
<dbReference type="InterPro" id="IPR050091">
    <property type="entry name" value="PKS_NRPS_Biosynth_Enz"/>
</dbReference>
<keyword evidence="1" id="KW-0596">Phosphopantetheine</keyword>
<dbReference type="Gene3D" id="1.10.1200.10">
    <property type="entry name" value="ACP-like"/>
    <property type="match status" value="2"/>
</dbReference>
<dbReference type="PROSITE" id="PS00012">
    <property type="entry name" value="PHOSPHOPANTETHEINE"/>
    <property type="match status" value="1"/>
</dbReference>
<evidence type="ECO:0000256" key="3">
    <source>
        <dbReference type="ARBA" id="ARBA00022679"/>
    </source>
</evidence>
<dbReference type="PROSITE" id="PS00455">
    <property type="entry name" value="AMP_BINDING"/>
    <property type="match status" value="1"/>
</dbReference>
<keyword evidence="3" id="KW-0808">Transferase</keyword>
<dbReference type="SUPFAM" id="SSF53901">
    <property type="entry name" value="Thiolase-like"/>
    <property type="match status" value="1"/>
</dbReference>
<sequence length="2079" mass="234639">MTAYIKPVFMAPNSEGQKECFREALASLSESDIKRICYIECHGTGTLVGDEIEIAALKSVYGNRSDLTIGSVKANIGHGFAGGGMAGIFKTVKVLQEHIIPPQININHLREDIPFNINRKQTTLPNGSLAAVSSFGIGGTNVHIVLSQAPHHVRPYSPCATIHILPISGSTPTACVAQCRAIAKYLRDSSEDELEAIAATLQCRREHFKFRIAFAVTSIAQAVSLLDTVSIPTSSTKFNKSNICFFFAPQGVQYPNMEKASFKHAPIFKAEIERLINIASKFFQINFMEVMYPEASSQERISDAKFAQIATFIVSRAITAQLDHWEISSDLLLGHSVGEYAAACYSGILDEYSCMRLLKERGELVSRTDEARLLAISGSNVPLPDDIEVTAHLSDNLKCVVGTPNSIEAFKLELEKQRISCRELTTRHGFHSSMMNSIREEFLFFAKKLPFRKGTKNVVSNVNGSVVTEFDFQYCWNHMRQPVNLKKCLDTILDNKNVKVIVEIGPPGVVKHLLAERGIEVHVVNTVLGRKRGINLHSHSQLYQSLADLWTLGYDVNFRRLFPGKKFDHKLPVYQFDRQICWRESITRERAKYFKAAWYPKTVIQKRHEHIQNGKILLISHKKKEFLFPECDTCQTYTHTTRPSDVSVLRAEELSRFILIIYLPEDNLSEVSEPFLLSQQICSLITPFRTRLIVISHTGEAAHWTTLGPIRQHHLGRDRKNIFVDNAERVPITHFLSNLLNMNEEVLLATSRHLLSMTYVDAQYSHKQCGLGKTVVVIGGNGAIGHAYVDVVRKRNEVKNIVVASRHSKETSSSDVTHVTMDICNKTSVDRALDMIRSKYGEIGTIIHAAGIATFQSLVKTIPDMLSVISPKVVGITNIIEYFCQNNLILDNLVMASSLTSMLPLQGTEDYAASNIFMDALALNGHPNVKHAVAVQWPAWREIGMASTYDKNGFQTILSRTSISSHTGRRIIRETLNMSGAVAYASIHPLKMREIVENMQLMGEVSQASVVKRQASLKEMVASVWNEILCTEINDDSNFFGIGGNSLSALRVVWNLNKLLVTDITVDLLFKHSTFREFVQMLPAGRRTDEVDSFDVTTSAELSYAQENMYLLSKLEPGTHYNIIFSISFREAKSKFCFQKLVYSVHSLIARQHSLRSIFLQKSDSSPPTQVVLSLTECYQNLTCSYINEEEYKFLLETEENYTFNLSEIPLRILNVRMGDGYVILFNQYHIIIDGWSMTVLADELKEIYSLYSICEENRIRPKSYSMSEYAHWQRRNSTFCSELEELKSMLDRREPTVLPQTLLTNLRHFKNSFHVIPHLLVSRIKSLAKIHCTTDFVITLSVFIMCLRKFKRDVQDDSIVIGYPISGRNDKVKDLIGYFLNNTVVSLDIRVEDSLEDVISIMKYTTSITRRFEHVPFHKLVAAMSTVRKLNEHPVFQIYFNYRHQLDFPVPDFPDANVEINQLSMNKIFDFSIAFDETPEGLRVMIEYNSGKYRTDTIQNFMHSLLHHIRFPREAPTKTPCFRTDYPTSVFSKYLASSKCRGTEISMLRRNAFLTYEALQDHVTSVANWIDDLWIKYTGCCIRSDDIITIHATSNDAIAVIMAVLRAGAAYAPIDPSWPQLRRRQISNNIEISLQISKSMLSSISERKTASKRAFLNRTAEDDLIYVLYTSGSTGCPKGVALSHKNISCFLRSANSQTLMRPGHRVSHSVNVVFDVSVMNIIGSLLNTCELLLHDDIRNLPDELREYKCDFAFLTSAMFNALTKSELHKLTKLEKLFVGGEALYDKNLVEATKLGLDITQIYGPTESTIWSLTNRCKTLAQEASLIGLPMSNETCWVKHNTFEGELIIGGAKVARGYVNSCVDDKFCIIDGVSCYCTGDKVRNQREGFIFRGRMDGEMKVRGHRIESEEVEKTILNSAPQISQVSVVVSNNTLLAFAVHKDLLNETTIALSLKNVLPSFMIPSRFISVPYLPLNTSGKVDKDVLLKEYTQLPSTAGTNHDSLSETMSLTELKVASIFRNLLNAQTVVSDDNFFALGGHSLLLFELKSKLFESFKVDIEVHELLIILQSVNFLSCSQKN</sequence>
<evidence type="ECO:0000313" key="7">
    <source>
        <dbReference type="Proteomes" id="UP001196413"/>
    </source>
</evidence>
<dbReference type="Gene3D" id="3.30.70.3290">
    <property type="match status" value="1"/>
</dbReference>
<dbReference type="Gene3D" id="3.30.559.10">
    <property type="entry name" value="Chloramphenicol acetyltransferase-like domain"/>
    <property type="match status" value="1"/>
</dbReference>
<dbReference type="Gene3D" id="3.40.50.12780">
    <property type="entry name" value="N-terminal domain of ligase-like"/>
    <property type="match status" value="1"/>
</dbReference>
<dbReference type="InterPro" id="IPR036291">
    <property type="entry name" value="NAD(P)-bd_dom_sf"/>
</dbReference>
<dbReference type="InterPro" id="IPR016039">
    <property type="entry name" value="Thiolase-like"/>
</dbReference>
<dbReference type="InterPro" id="IPR042099">
    <property type="entry name" value="ANL_N_sf"/>
</dbReference>
<dbReference type="Gene3D" id="3.40.47.10">
    <property type="match status" value="1"/>
</dbReference>
<dbReference type="SUPFAM" id="SSF47336">
    <property type="entry name" value="ACP-like"/>
    <property type="match status" value="2"/>
</dbReference>
<dbReference type="InterPro" id="IPR020841">
    <property type="entry name" value="PKS_Beta-ketoAc_synthase_dom"/>
</dbReference>
<dbReference type="Pfam" id="PF00550">
    <property type="entry name" value="PP-binding"/>
    <property type="match status" value="2"/>
</dbReference>
<evidence type="ECO:0000256" key="1">
    <source>
        <dbReference type="ARBA" id="ARBA00022450"/>
    </source>
</evidence>
<proteinExistence type="predicted"/>
<dbReference type="InterPro" id="IPR036736">
    <property type="entry name" value="ACP-like_sf"/>
</dbReference>
<evidence type="ECO:0000259" key="4">
    <source>
        <dbReference type="PROSITE" id="PS50075"/>
    </source>
</evidence>
<dbReference type="Pfam" id="PF02801">
    <property type="entry name" value="Ketoacyl-synt_C"/>
    <property type="match status" value="1"/>
</dbReference>
<dbReference type="InterPro" id="IPR023213">
    <property type="entry name" value="CAT-like_dom_sf"/>
</dbReference>
<dbReference type="InterPro" id="IPR014043">
    <property type="entry name" value="Acyl_transferase_dom"/>
</dbReference>
<dbReference type="InterPro" id="IPR009081">
    <property type="entry name" value="PP-bd_ACP"/>
</dbReference>
<protein>
    <submittedName>
        <fullName evidence="6">Uncharacterized protein</fullName>
    </submittedName>
</protein>
<dbReference type="SMART" id="SM00827">
    <property type="entry name" value="PKS_AT"/>
    <property type="match status" value="1"/>
</dbReference>
<dbReference type="EMBL" id="JAHQIW010003666">
    <property type="protein sequence ID" value="KAJ1359667.1"/>
    <property type="molecule type" value="Genomic_DNA"/>
</dbReference>
<dbReference type="InterPro" id="IPR001227">
    <property type="entry name" value="Ac_transferase_dom_sf"/>
</dbReference>
<accession>A0AAD5QRF6</accession>
<dbReference type="Gene3D" id="3.40.366.10">
    <property type="entry name" value="Malonyl-Coenzyme A Acyl Carrier Protein, domain 2"/>
    <property type="match status" value="1"/>
</dbReference>
<comment type="caution">
    <text evidence="6">The sequence shown here is derived from an EMBL/GenBank/DDBJ whole genome shotgun (WGS) entry which is preliminary data.</text>
</comment>
<dbReference type="Gene3D" id="3.30.70.250">
    <property type="entry name" value="Malonyl-CoA ACP transacylase, ACP-binding"/>
    <property type="match status" value="1"/>
</dbReference>
<gene>
    <name evidence="6" type="ORF">KIN20_018450</name>
</gene>
<dbReference type="SMART" id="SM00825">
    <property type="entry name" value="PKS_KS"/>
    <property type="match status" value="1"/>
</dbReference>
<evidence type="ECO:0000259" key="5">
    <source>
        <dbReference type="PROSITE" id="PS52004"/>
    </source>
</evidence>
<dbReference type="Pfam" id="PF08659">
    <property type="entry name" value="KR"/>
    <property type="match status" value="1"/>
</dbReference>
<dbReference type="InterPro" id="IPR006162">
    <property type="entry name" value="Ppantetheine_attach_site"/>
</dbReference>
<dbReference type="InterPro" id="IPR000873">
    <property type="entry name" value="AMP-dep_synth/lig_dom"/>
</dbReference>
<dbReference type="InterPro" id="IPR016035">
    <property type="entry name" value="Acyl_Trfase/lysoPLipase"/>
</dbReference>
<dbReference type="Pfam" id="PF00698">
    <property type="entry name" value="Acyl_transf_1"/>
    <property type="match status" value="1"/>
</dbReference>
<dbReference type="InterPro" id="IPR032821">
    <property type="entry name" value="PKS_assoc"/>
</dbReference>
<dbReference type="PANTHER" id="PTHR43775">
    <property type="entry name" value="FATTY ACID SYNTHASE"/>
    <property type="match status" value="1"/>
</dbReference>
<dbReference type="SUPFAM" id="SSF56801">
    <property type="entry name" value="Acetyl-CoA synthetase-like"/>
    <property type="match status" value="1"/>
</dbReference>
<dbReference type="InterPro" id="IPR045851">
    <property type="entry name" value="AMP-bd_C_sf"/>
</dbReference>
<dbReference type="InterPro" id="IPR020845">
    <property type="entry name" value="AMP-binding_CS"/>
</dbReference>
<dbReference type="InterPro" id="IPR013968">
    <property type="entry name" value="PKS_KR"/>
</dbReference>
<dbReference type="SUPFAM" id="SSF52151">
    <property type="entry name" value="FabD/lysophospholipase-like"/>
    <property type="match status" value="1"/>
</dbReference>
<name>A0AAD5QRF6_PARTN</name>
<evidence type="ECO:0000256" key="2">
    <source>
        <dbReference type="ARBA" id="ARBA00022553"/>
    </source>
</evidence>
<organism evidence="6 7">
    <name type="scientific">Parelaphostrongylus tenuis</name>
    <name type="common">Meningeal worm</name>
    <dbReference type="NCBI Taxonomy" id="148309"/>
    <lineage>
        <taxon>Eukaryota</taxon>
        <taxon>Metazoa</taxon>
        <taxon>Ecdysozoa</taxon>
        <taxon>Nematoda</taxon>
        <taxon>Chromadorea</taxon>
        <taxon>Rhabditida</taxon>
        <taxon>Rhabditina</taxon>
        <taxon>Rhabditomorpha</taxon>
        <taxon>Strongyloidea</taxon>
        <taxon>Metastrongylidae</taxon>
        <taxon>Parelaphostrongylus</taxon>
    </lineage>
</organism>